<feature type="domain" description="DNA helicase Pif1-like DEAD-box helicase" evidence="2">
    <location>
        <begin position="229"/>
        <end position="451"/>
    </location>
</feature>
<organism evidence="4 5">
    <name type="scientific">Rehmannia glutinosa</name>
    <name type="common">Chinese foxglove</name>
    <dbReference type="NCBI Taxonomy" id="99300"/>
    <lineage>
        <taxon>Eukaryota</taxon>
        <taxon>Viridiplantae</taxon>
        <taxon>Streptophyta</taxon>
        <taxon>Embryophyta</taxon>
        <taxon>Tracheophyta</taxon>
        <taxon>Spermatophyta</taxon>
        <taxon>Magnoliopsida</taxon>
        <taxon>eudicotyledons</taxon>
        <taxon>Gunneridae</taxon>
        <taxon>Pentapetalae</taxon>
        <taxon>asterids</taxon>
        <taxon>lamiids</taxon>
        <taxon>Lamiales</taxon>
        <taxon>Orobanchaceae</taxon>
        <taxon>Rehmannieae</taxon>
        <taxon>Rehmannia</taxon>
    </lineage>
</organism>
<keyword evidence="1" id="KW-0233">DNA recombination</keyword>
<comment type="similarity">
    <text evidence="1">Belongs to the helicase family.</text>
</comment>
<dbReference type="SUPFAM" id="SSF52540">
    <property type="entry name" value="P-loop containing nucleoside triphosphate hydrolases"/>
    <property type="match status" value="2"/>
</dbReference>
<dbReference type="PANTHER" id="PTHR10492">
    <property type="match status" value="1"/>
</dbReference>
<dbReference type="InterPro" id="IPR049163">
    <property type="entry name" value="Pif1-like_2B_dom"/>
</dbReference>
<proteinExistence type="inferred from homology"/>
<dbReference type="Pfam" id="PF21530">
    <property type="entry name" value="Pif1_2B_dom"/>
    <property type="match status" value="1"/>
</dbReference>
<dbReference type="CDD" id="cd18809">
    <property type="entry name" value="SF1_C_RecD"/>
    <property type="match status" value="1"/>
</dbReference>
<keyword evidence="1" id="KW-0234">DNA repair</keyword>
<protein>
    <recommendedName>
        <fullName evidence="1">ATP-dependent DNA helicase</fullName>
        <ecNumber evidence="1">5.6.2.3</ecNumber>
    </recommendedName>
</protein>
<keyword evidence="1" id="KW-0347">Helicase</keyword>
<comment type="cofactor">
    <cofactor evidence="1">
        <name>Mg(2+)</name>
        <dbReference type="ChEBI" id="CHEBI:18420"/>
    </cofactor>
</comment>
<dbReference type="Pfam" id="PF05970">
    <property type="entry name" value="PIF1"/>
    <property type="match status" value="1"/>
</dbReference>
<reference evidence="4 5" key="1">
    <citation type="journal article" date="2021" name="Comput. Struct. Biotechnol. J.">
        <title>De novo genome assembly of the potent medicinal plant Rehmannia glutinosa using nanopore technology.</title>
        <authorList>
            <person name="Ma L."/>
            <person name="Dong C."/>
            <person name="Song C."/>
            <person name="Wang X."/>
            <person name="Zheng X."/>
            <person name="Niu Y."/>
            <person name="Chen S."/>
            <person name="Feng W."/>
        </authorList>
    </citation>
    <scope>NUCLEOTIDE SEQUENCE [LARGE SCALE GENOMIC DNA]</scope>
    <source>
        <strain evidence="4">DH-2019</strain>
    </source>
</reference>
<evidence type="ECO:0000313" key="5">
    <source>
        <dbReference type="Proteomes" id="UP001318860"/>
    </source>
</evidence>
<keyword evidence="1" id="KW-0067">ATP-binding</keyword>
<evidence type="ECO:0000259" key="2">
    <source>
        <dbReference type="Pfam" id="PF05970"/>
    </source>
</evidence>
<keyword evidence="1" id="KW-0547">Nucleotide-binding</keyword>
<dbReference type="Proteomes" id="UP001318860">
    <property type="component" value="Unassembled WGS sequence"/>
</dbReference>
<keyword evidence="5" id="KW-1185">Reference proteome</keyword>
<name>A0ABR0UYN6_REHGL</name>
<dbReference type="EC" id="5.6.2.3" evidence="1"/>
<dbReference type="InterPro" id="IPR010285">
    <property type="entry name" value="DNA_helicase_pif1-like_DEAD"/>
</dbReference>
<sequence length="710" mass="79910">MEANKIYPEARELTYAEAPTKFTWKSKLKKWEPRKAGFTIGRVFYVPPGAGDMYYLRCLINVVRGATCHDDYKKVQGVQHRTYREACYALGLLEDDKEYIDGIVEASHWASAETLRSLFASLLSSDSLSRPEEVWDKCWELLSDDIVYRRRNLFQHQDLVLSENEIKNLALSEIEKLLRSRGRSLHEFCTMPFPNVHNIEFSQNRLVYDELRYDRKALAAEHKDLLSNLTDEQRHVYSEIMCALQSDRGRLFFVYGYGGTGKTYLWRALSSGLRSKGQIVLNVASSGIASLLLPGGRTAHSRFVIPINPHEGSSCEIKVGSPLAELIVRSKLIIWDEAPMMHKHCFEAVDTTIKDIMETIKPGSQHIPFGGKTVVFGGDFRQILPVVPKGSRQDIVNATINSSHLWRHCTVLRLTKNMRLQRLGESDDYADLVKFSEWIANIGDGTLGGENDGSATIDIPDDILLESNGDPISTIIENTYPMFKDAIEDPTYLKERAILAPTLDVVESINQYMTSLNTSEGQTYLSSDSTCRSDANVDFLHDLHTPEFLNGIRCSGVPNHEIHLKVGTPVMLLRNIDHSIGLCNGTRLVITRLGKHVLESKILTGANAGHKVLIPRLTLTPSDLRIPFKFQRRQFPLIVSYAMTINKSQGQSLSNVGLHLKNPVFSHGQLYVAVSRVTNRKGLKILVCGDDASNNKQTTNVVYKEVFQNL</sequence>
<keyword evidence="1" id="KW-0227">DNA damage</keyword>
<evidence type="ECO:0000256" key="1">
    <source>
        <dbReference type="RuleBase" id="RU363044"/>
    </source>
</evidence>
<dbReference type="EMBL" id="JABTTQ020001858">
    <property type="protein sequence ID" value="KAK6127772.1"/>
    <property type="molecule type" value="Genomic_DNA"/>
</dbReference>
<evidence type="ECO:0000313" key="4">
    <source>
        <dbReference type="EMBL" id="KAK6127772.1"/>
    </source>
</evidence>
<dbReference type="Gene3D" id="3.40.50.300">
    <property type="entry name" value="P-loop containing nucleotide triphosphate hydrolases"/>
    <property type="match status" value="1"/>
</dbReference>
<comment type="catalytic activity">
    <reaction evidence="1">
        <text>ATP + H2O = ADP + phosphate + H(+)</text>
        <dbReference type="Rhea" id="RHEA:13065"/>
        <dbReference type="ChEBI" id="CHEBI:15377"/>
        <dbReference type="ChEBI" id="CHEBI:15378"/>
        <dbReference type="ChEBI" id="CHEBI:30616"/>
        <dbReference type="ChEBI" id="CHEBI:43474"/>
        <dbReference type="ChEBI" id="CHEBI:456216"/>
        <dbReference type="EC" id="5.6.2.3"/>
    </reaction>
</comment>
<feature type="domain" description="DNA helicase Pif1-like 2B" evidence="3">
    <location>
        <begin position="547"/>
        <end position="593"/>
    </location>
</feature>
<gene>
    <name evidence="4" type="ORF">DH2020_038481</name>
</gene>
<accession>A0ABR0UYN6</accession>
<comment type="caution">
    <text evidence="4">The sequence shown here is derived from an EMBL/GenBank/DDBJ whole genome shotgun (WGS) entry which is preliminary data.</text>
</comment>
<dbReference type="PANTHER" id="PTHR10492:SF74">
    <property type="entry name" value="ATP-DEPENDENT DNA HELICASE"/>
    <property type="match status" value="1"/>
</dbReference>
<evidence type="ECO:0000259" key="3">
    <source>
        <dbReference type="Pfam" id="PF21530"/>
    </source>
</evidence>
<dbReference type="InterPro" id="IPR027417">
    <property type="entry name" value="P-loop_NTPase"/>
</dbReference>
<keyword evidence="1" id="KW-0378">Hydrolase</keyword>